<name>A0AAE3GYZ3_9CYAN</name>
<sequence>MDFEENYRQCLEKLIWATDDLKVEVPPPQLSKIAKIIVKTMTGPWRYFHSTEHIFAVGGSTDAMEVLSALFHDIVYVQIDGSVNFNLSYYLSPFIEEDRGQLFIRDQSELPDDLNFEIVSAMFDFVPGQVLYPLTGQNEFLSAVVAAKLLGSFLGPSLILQIAACIEATIPFRSTSESGLSPSELLYQRMKLTSMQFDLQLAEAEMMATVKRAVRVSNRDVHSFAHGNSAVFLANTWSLLPETNHNLQKAGSYTVRDYRIAIQKMAGFMSFLKPELVFRQFQGEPDDETYQKMVDQASKNIEVARLYLDSKLVSNAIIESLSLRLGSDVSLSIMMGELPDSGVSVGRMGDSFPCMINPHQPTNYLEKEVLALLEVGRSNDISYDLKTSPLTAFIVNLVGFNDVKKIRERAQSFFQGAISSEEFLASCNIDLIRIIANEVKNLLENRQAALCSPWDNLPGNLASR</sequence>
<reference evidence="1" key="1">
    <citation type="submission" date="2022-06" db="EMBL/GenBank/DDBJ databases">
        <title>New cyanobacteria of genus Symplocastrum in benthos of Lake Baikal.</title>
        <authorList>
            <person name="Sorokovikova E."/>
            <person name="Tikhonova I."/>
            <person name="Krasnopeev A."/>
            <person name="Evseev P."/>
            <person name="Gladkikh A."/>
            <person name="Belykh O."/>
        </authorList>
    </citation>
    <scope>NUCLEOTIDE SEQUENCE</scope>
    <source>
        <strain evidence="1">BBK-W-15</strain>
    </source>
</reference>
<organism evidence="1 2">
    <name type="scientific">Limnofasciculus baicalensis BBK-W-15</name>
    <dbReference type="NCBI Taxonomy" id="2699891"/>
    <lineage>
        <taxon>Bacteria</taxon>
        <taxon>Bacillati</taxon>
        <taxon>Cyanobacteriota</taxon>
        <taxon>Cyanophyceae</taxon>
        <taxon>Coleofasciculales</taxon>
        <taxon>Coleofasciculaceae</taxon>
        <taxon>Limnofasciculus</taxon>
        <taxon>Limnofasciculus baicalensis</taxon>
    </lineage>
</organism>
<evidence type="ECO:0000313" key="1">
    <source>
        <dbReference type="EMBL" id="MCP2732381.1"/>
    </source>
</evidence>
<dbReference type="EMBL" id="JAMZMM010000577">
    <property type="protein sequence ID" value="MCP2732381.1"/>
    <property type="molecule type" value="Genomic_DNA"/>
</dbReference>
<dbReference type="AlphaFoldDB" id="A0AAE3GYZ3"/>
<dbReference type="Proteomes" id="UP001204953">
    <property type="component" value="Unassembled WGS sequence"/>
</dbReference>
<protein>
    <submittedName>
        <fullName evidence="1">Uncharacterized protein</fullName>
    </submittedName>
</protein>
<dbReference type="RefSeq" id="WP_254015099.1">
    <property type="nucleotide sequence ID" value="NZ_JAMZMM010000577.1"/>
</dbReference>
<proteinExistence type="predicted"/>
<comment type="caution">
    <text evidence="1">The sequence shown here is derived from an EMBL/GenBank/DDBJ whole genome shotgun (WGS) entry which is preliminary data.</text>
</comment>
<gene>
    <name evidence="1" type="ORF">NJ959_28525</name>
</gene>
<keyword evidence="2" id="KW-1185">Reference proteome</keyword>
<accession>A0AAE3GYZ3</accession>
<evidence type="ECO:0000313" key="2">
    <source>
        <dbReference type="Proteomes" id="UP001204953"/>
    </source>
</evidence>